<dbReference type="InterPro" id="IPR011033">
    <property type="entry name" value="PRC_barrel-like_sf"/>
</dbReference>
<evidence type="ECO:0000256" key="1">
    <source>
        <dbReference type="ARBA" id="ARBA00022490"/>
    </source>
</evidence>
<accession>S7T7G9</accession>
<reference evidence="8 9" key="1">
    <citation type="journal article" date="2013" name="Genome Announc.">
        <title>Draft genome sequences for three mercury-methylating, sulfate-reducing bacteria.</title>
        <authorList>
            <person name="Brown S.D."/>
            <person name="Hurt R.A.Jr."/>
            <person name="Gilmour C.C."/>
            <person name="Elias D.A."/>
        </authorList>
    </citation>
    <scope>NUCLEOTIDE SEQUENCE [LARGE SCALE GENOMIC DNA]</scope>
    <source>
        <strain evidence="8 9">DSM 16529</strain>
    </source>
</reference>
<dbReference type="STRING" id="1121439.dsat_0503"/>
<dbReference type="GO" id="GO:0006364">
    <property type="term" value="P:rRNA processing"/>
    <property type="evidence" value="ECO:0007669"/>
    <property type="project" value="UniProtKB-UniRule"/>
</dbReference>
<comment type="caution">
    <text evidence="8">The sequence shown here is derived from an EMBL/GenBank/DDBJ whole genome shotgun (WGS) entry which is preliminary data.</text>
</comment>
<evidence type="ECO:0000259" key="7">
    <source>
        <dbReference type="Pfam" id="PF24986"/>
    </source>
</evidence>
<keyword evidence="4 5" id="KW-0143">Chaperone</keyword>
<protein>
    <recommendedName>
        <fullName evidence="5">Ribosome maturation factor RimM</fullName>
    </recommendedName>
</protein>
<dbReference type="RefSeq" id="WP_020887197.1">
    <property type="nucleotide sequence ID" value="NZ_ATHI01000026.1"/>
</dbReference>
<dbReference type="PATRIC" id="fig|1121439.3.peg.1859"/>
<organism evidence="8 9">
    <name type="scientific">Alkalidesulfovibrio alkalitolerans DSM 16529</name>
    <dbReference type="NCBI Taxonomy" id="1121439"/>
    <lineage>
        <taxon>Bacteria</taxon>
        <taxon>Pseudomonadati</taxon>
        <taxon>Thermodesulfobacteriota</taxon>
        <taxon>Desulfovibrionia</taxon>
        <taxon>Desulfovibrionales</taxon>
        <taxon>Desulfovibrionaceae</taxon>
        <taxon>Alkalidesulfovibrio</taxon>
    </lineage>
</organism>
<dbReference type="Gene3D" id="2.40.30.60">
    <property type="entry name" value="RimM"/>
    <property type="match status" value="1"/>
</dbReference>
<feature type="domain" description="RimM N-terminal" evidence="6">
    <location>
        <begin position="9"/>
        <end position="106"/>
    </location>
</feature>
<dbReference type="GO" id="GO:0005840">
    <property type="term" value="C:ribosome"/>
    <property type="evidence" value="ECO:0007669"/>
    <property type="project" value="InterPro"/>
</dbReference>
<evidence type="ECO:0000256" key="2">
    <source>
        <dbReference type="ARBA" id="ARBA00022517"/>
    </source>
</evidence>
<feature type="domain" description="Ribosome maturation factor RimM PRC barrel" evidence="7">
    <location>
        <begin position="119"/>
        <end position="185"/>
    </location>
</feature>
<dbReference type="PANTHER" id="PTHR33692">
    <property type="entry name" value="RIBOSOME MATURATION FACTOR RIMM"/>
    <property type="match status" value="1"/>
</dbReference>
<dbReference type="GO" id="GO:0043022">
    <property type="term" value="F:ribosome binding"/>
    <property type="evidence" value="ECO:0007669"/>
    <property type="project" value="InterPro"/>
</dbReference>
<dbReference type="Proteomes" id="UP000014975">
    <property type="component" value="Unassembled WGS sequence"/>
</dbReference>
<dbReference type="EMBL" id="ATHI01000026">
    <property type="protein sequence ID" value="EPR33062.1"/>
    <property type="molecule type" value="Genomic_DNA"/>
</dbReference>
<dbReference type="SUPFAM" id="SSF50346">
    <property type="entry name" value="PRC-barrel domain"/>
    <property type="match status" value="1"/>
</dbReference>
<dbReference type="InterPro" id="IPR009000">
    <property type="entry name" value="Transl_B-barrel_sf"/>
</dbReference>
<dbReference type="Pfam" id="PF24986">
    <property type="entry name" value="PRC_RimM"/>
    <property type="match status" value="1"/>
</dbReference>
<dbReference type="eggNOG" id="COG0806">
    <property type="taxonomic scope" value="Bacteria"/>
</dbReference>
<evidence type="ECO:0000256" key="3">
    <source>
        <dbReference type="ARBA" id="ARBA00022552"/>
    </source>
</evidence>
<dbReference type="Pfam" id="PF01782">
    <property type="entry name" value="RimM"/>
    <property type="match status" value="1"/>
</dbReference>
<evidence type="ECO:0000256" key="4">
    <source>
        <dbReference type="ARBA" id="ARBA00023186"/>
    </source>
</evidence>
<keyword evidence="1 5" id="KW-0963">Cytoplasm</keyword>
<evidence type="ECO:0000256" key="5">
    <source>
        <dbReference type="HAMAP-Rule" id="MF_00014"/>
    </source>
</evidence>
<dbReference type="Gene3D" id="2.30.30.240">
    <property type="entry name" value="PRC-barrel domain"/>
    <property type="match status" value="1"/>
</dbReference>
<dbReference type="InterPro" id="IPR011961">
    <property type="entry name" value="RimM"/>
</dbReference>
<name>S7T7G9_9BACT</name>
<comment type="similarity">
    <text evidence="5">Belongs to the RimM family.</text>
</comment>
<sequence>MAARERVRIGEVARAHGVRGELSLEWHVESPELCDVIGRLVLEPPPARREAVVRGSRPAKGQAGGRIFPIESWRVHHKRLLVKLKGIDDRDQAEAWRGGAVYALAEDMPPVGEDEVFVRDLPGLRVHLVDGRELGVIESVMAEPQEVWSIMTSQGVEVLFPAHPGFVVEMDMEEGKVVIDPPPGLLELYLEPDGAD</sequence>
<comment type="domain">
    <text evidence="5">The PRC barrel domain binds ribosomal protein uS19.</text>
</comment>
<evidence type="ECO:0000313" key="9">
    <source>
        <dbReference type="Proteomes" id="UP000014975"/>
    </source>
</evidence>
<keyword evidence="2 5" id="KW-0690">Ribosome biogenesis</keyword>
<dbReference type="InterPro" id="IPR036976">
    <property type="entry name" value="RimM_N_sf"/>
</dbReference>
<comment type="function">
    <text evidence="5">An accessory protein needed during the final step in the assembly of 30S ribosomal subunit, possibly for assembly of the head region. Essential for efficient processing of 16S rRNA. May be needed both before and after RbfA during the maturation of 16S rRNA. It has affinity for free ribosomal 30S subunits but not for 70S ribosomes.</text>
</comment>
<dbReference type="GO" id="GO:0042274">
    <property type="term" value="P:ribosomal small subunit biogenesis"/>
    <property type="evidence" value="ECO:0007669"/>
    <property type="project" value="UniProtKB-UniRule"/>
</dbReference>
<keyword evidence="3 5" id="KW-0698">rRNA processing</keyword>
<comment type="subunit">
    <text evidence="5">Binds ribosomal protein uS19.</text>
</comment>
<dbReference type="NCBIfam" id="TIGR02273">
    <property type="entry name" value="16S_RimM"/>
    <property type="match status" value="1"/>
</dbReference>
<keyword evidence="9" id="KW-1185">Reference proteome</keyword>
<dbReference type="InterPro" id="IPR002676">
    <property type="entry name" value="RimM_N"/>
</dbReference>
<proteinExistence type="inferred from homology"/>
<comment type="subcellular location">
    <subcellularLocation>
        <location evidence="5">Cytoplasm</location>
    </subcellularLocation>
</comment>
<dbReference type="GO" id="GO:0005737">
    <property type="term" value="C:cytoplasm"/>
    <property type="evidence" value="ECO:0007669"/>
    <property type="project" value="UniProtKB-SubCell"/>
</dbReference>
<dbReference type="PANTHER" id="PTHR33692:SF1">
    <property type="entry name" value="RIBOSOME MATURATION FACTOR RIMM"/>
    <property type="match status" value="1"/>
</dbReference>
<dbReference type="OrthoDB" id="5381335at2"/>
<dbReference type="HAMAP" id="MF_00014">
    <property type="entry name" value="Ribosome_mat_RimM"/>
    <property type="match status" value="1"/>
</dbReference>
<dbReference type="AlphaFoldDB" id="S7T7G9"/>
<dbReference type="InterPro" id="IPR056792">
    <property type="entry name" value="PRC_RimM"/>
</dbReference>
<dbReference type="SUPFAM" id="SSF50447">
    <property type="entry name" value="Translation proteins"/>
    <property type="match status" value="1"/>
</dbReference>
<evidence type="ECO:0000313" key="8">
    <source>
        <dbReference type="EMBL" id="EPR33062.1"/>
    </source>
</evidence>
<gene>
    <name evidence="5" type="primary">rimM</name>
    <name evidence="8" type="ORF">dsat_0503</name>
</gene>
<evidence type="ECO:0000259" key="6">
    <source>
        <dbReference type="Pfam" id="PF01782"/>
    </source>
</evidence>